<organism evidence="1 2">
    <name type="scientific">Streptomyces albireticuli</name>
    <dbReference type="NCBI Taxonomy" id="1940"/>
    <lineage>
        <taxon>Bacteria</taxon>
        <taxon>Bacillati</taxon>
        <taxon>Actinomycetota</taxon>
        <taxon>Actinomycetes</taxon>
        <taxon>Kitasatosporales</taxon>
        <taxon>Streptomycetaceae</taxon>
        <taxon>Streptomyces</taxon>
    </lineage>
</organism>
<protein>
    <submittedName>
        <fullName evidence="1">Uncharacterized protein</fullName>
    </submittedName>
</protein>
<reference evidence="1 2" key="1">
    <citation type="submission" date="2017-08" db="EMBL/GenBank/DDBJ databases">
        <title>Genome sequence of Streptomyces albireticuli NRRL B-1670.</title>
        <authorList>
            <person name="Graham D.E."/>
            <person name="Mahan K.M."/>
            <person name="Klingeman D.M."/>
            <person name="Hettich R.L."/>
            <person name="Parry R.J."/>
            <person name="Spain J.C."/>
        </authorList>
    </citation>
    <scope>NUCLEOTIDE SEQUENCE [LARGE SCALE GENOMIC DNA]</scope>
    <source>
        <strain evidence="1 2">NRRL B-1670</strain>
    </source>
</reference>
<sequence>MVNGKLLRQSRRTEGHTVMRTATWLTTAVTAAACGSLALGAASSAPAEARTAAHGTRAAAQRNEVPGALDEIRTLVSRITREARSASPDTATLRSLRRQLDRPAGRLLDDATARPKAAPMAPDPLPEVKQLLDELNKDVTRIIDDVTKTGTAASTEVDGVVADLKEILARIPALVAGAVPTTSGTLPG</sequence>
<dbReference type="AlphaFoldDB" id="A0A2A2DFR5"/>
<accession>A0A2A2DFR5</accession>
<gene>
    <name evidence="1" type="ORF">CK936_03225</name>
</gene>
<comment type="caution">
    <text evidence="1">The sequence shown here is derived from an EMBL/GenBank/DDBJ whole genome shotgun (WGS) entry which is preliminary data.</text>
</comment>
<dbReference type="Proteomes" id="UP000218944">
    <property type="component" value="Unassembled WGS sequence"/>
</dbReference>
<dbReference type="EMBL" id="NSJV01000063">
    <property type="protein sequence ID" value="PAU50316.1"/>
    <property type="molecule type" value="Genomic_DNA"/>
</dbReference>
<name>A0A2A2DFR5_9ACTN</name>
<evidence type="ECO:0000313" key="2">
    <source>
        <dbReference type="Proteomes" id="UP000218944"/>
    </source>
</evidence>
<proteinExistence type="predicted"/>
<keyword evidence="2" id="KW-1185">Reference proteome</keyword>
<evidence type="ECO:0000313" key="1">
    <source>
        <dbReference type="EMBL" id="PAU50316.1"/>
    </source>
</evidence>
<dbReference type="PROSITE" id="PS51257">
    <property type="entry name" value="PROKAR_LIPOPROTEIN"/>
    <property type="match status" value="1"/>
</dbReference>